<dbReference type="OrthoDB" id="8446131at2"/>
<dbReference type="AlphaFoldDB" id="A0A2S0NHW3"/>
<evidence type="ECO:0000259" key="1">
    <source>
        <dbReference type="Pfam" id="PF12680"/>
    </source>
</evidence>
<sequence length="272" mass="29874">MAGAADVGEPHGLAADQFRLLADERAVDVAHGARRHGVPPGVVFFKSIYAEGRADMPPLASLACRSLRFGGRLRVRPDPRRAAGCIRRMPLLICAKAVSYLHVTHACMEPLRMVLHLVTDELGLEQKLKVGYAAWARGDTLALASLFCEDCEFTLVGNPVLNPHAGLRVGIAGLTEVLGHFHRVFEVREFLIEKIVVKGDDAFVHWHSSLMFRPNGRVIESERCDLVRFRGRLIQSMKCFYDSASMAITTGRAQAAAADTRPPLPQADLKVS</sequence>
<dbReference type="KEGG" id="phr:C6569_14145"/>
<protein>
    <recommendedName>
        <fullName evidence="1">SnoaL-like domain-containing protein</fullName>
    </recommendedName>
</protein>
<evidence type="ECO:0000313" key="3">
    <source>
        <dbReference type="Proteomes" id="UP000237889"/>
    </source>
</evidence>
<accession>A0A2S0NHW3</accession>
<proteinExistence type="predicted"/>
<dbReference type="InterPro" id="IPR032710">
    <property type="entry name" value="NTF2-like_dom_sf"/>
</dbReference>
<name>A0A2S0NHW3_9HYPH</name>
<dbReference type="InterPro" id="IPR037401">
    <property type="entry name" value="SnoaL-like"/>
</dbReference>
<gene>
    <name evidence="2" type="ORF">C6569_14145</name>
</gene>
<dbReference type="EMBL" id="CP027668">
    <property type="protein sequence ID" value="AVO47677.1"/>
    <property type="molecule type" value="Genomic_DNA"/>
</dbReference>
<evidence type="ECO:0000313" key="2">
    <source>
        <dbReference type="EMBL" id="AVO47677.1"/>
    </source>
</evidence>
<dbReference type="Gene3D" id="3.10.450.50">
    <property type="match status" value="1"/>
</dbReference>
<keyword evidence="3" id="KW-1185">Reference proteome</keyword>
<organism evidence="2 3">
    <name type="scientific">Phreatobacter cathodiphilus</name>
    <dbReference type="NCBI Taxonomy" id="1868589"/>
    <lineage>
        <taxon>Bacteria</taxon>
        <taxon>Pseudomonadati</taxon>
        <taxon>Pseudomonadota</taxon>
        <taxon>Alphaproteobacteria</taxon>
        <taxon>Hyphomicrobiales</taxon>
        <taxon>Phreatobacteraceae</taxon>
        <taxon>Phreatobacter</taxon>
    </lineage>
</organism>
<dbReference type="Pfam" id="PF12680">
    <property type="entry name" value="SnoaL_2"/>
    <property type="match status" value="1"/>
</dbReference>
<reference evidence="2 3" key="1">
    <citation type="submission" date="2018-03" db="EMBL/GenBank/DDBJ databases">
        <title>Genome sequencing of Phreatobacter sp.</title>
        <authorList>
            <person name="Kim S.-J."/>
            <person name="Heo J."/>
            <person name="Kwon S.-W."/>
        </authorList>
    </citation>
    <scope>NUCLEOTIDE SEQUENCE [LARGE SCALE GENOMIC DNA]</scope>
    <source>
        <strain evidence="2 3">S-12</strain>
    </source>
</reference>
<dbReference type="SUPFAM" id="SSF54427">
    <property type="entry name" value="NTF2-like"/>
    <property type="match status" value="1"/>
</dbReference>
<feature type="domain" description="SnoaL-like" evidence="1">
    <location>
        <begin position="132"/>
        <end position="235"/>
    </location>
</feature>
<dbReference type="Proteomes" id="UP000237889">
    <property type="component" value="Chromosome"/>
</dbReference>